<sequence length="161" mass="17584">MFSKMNEKSASAKSRLRCREIMTDNVLTTTGVMSLRDAAQMMKDGDIGVLPVVEQKTNKLVGIVTDRDIVVRAVAVGKGADAIVAEAMTTELFTAKPDDFAFEAIRTMGERQVRRIPIVDEAGVLQGIVSMADIALEMEDEREIAETLEEISSGASFWKKG</sequence>
<gene>
    <name evidence="4" type="ORF">AVDCRST_MAG74-3036</name>
</gene>
<dbReference type="InterPro" id="IPR000644">
    <property type="entry name" value="CBS_dom"/>
</dbReference>
<dbReference type="InterPro" id="IPR051257">
    <property type="entry name" value="Diverse_CBS-Domain"/>
</dbReference>
<proteinExistence type="predicted"/>
<evidence type="ECO:0000256" key="1">
    <source>
        <dbReference type="ARBA" id="ARBA00023122"/>
    </source>
</evidence>
<dbReference type="EMBL" id="CADCUR010000254">
    <property type="protein sequence ID" value="CAA9417878.1"/>
    <property type="molecule type" value="Genomic_DNA"/>
</dbReference>
<dbReference type="AlphaFoldDB" id="A0A6J4PNS9"/>
<protein>
    <recommendedName>
        <fullName evidence="3">CBS domain-containing protein</fullName>
    </recommendedName>
</protein>
<evidence type="ECO:0000259" key="3">
    <source>
        <dbReference type="PROSITE" id="PS51371"/>
    </source>
</evidence>
<dbReference type="Pfam" id="PF00571">
    <property type="entry name" value="CBS"/>
    <property type="match status" value="2"/>
</dbReference>
<dbReference type="PROSITE" id="PS51371">
    <property type="entry name" value="CBS"/>
    <property type="match status" value="2"/>
</dbReference>
<dbReference type="PANTHER" id="PTHR43080:SF2">
    <property type="entry name" value="CBS DOMAIN-CONTAINING PROTEIN"/>
    <property type="match status" value="1"/>
</dbReference>
<dbReference type="PANTHER" id="PTHR43080">
    <property type="entry name" value="CBS DOMAIN-CONTAINING PROTEIN CBSX3, MITOCHONDRIAL"/>
    <property type="match status" value="1"/>
</dbReference>
<feature type="domain" description="CBS" evidence="3">
    <location>
        <begin position="22"/>
        <end position="82"/>
    </location>
</feature>
<dbReference type="InterPro" id="IPR046342">
    <property type="entry name" value="CBS_dom_sf"/>
</dbReference>
<dbReference type="SUPFAM" id="SSF54631">
    <property type="entry name" value="CBS-domain pair"/>
    <property type="match status" value="1"/>
</dbReference>
<name>A0A6J4PNS9_9BACT</name>
<organism evidence="4">
    <name type="scientific">uncultured Pyrinomonadaceae bacterium</name>
    <dbReference type="NCBI Taxonomy" id="2283094"/>
    <lineage>
        <taxon>Bacteria</taxon>
        <taxon>Pseudomonadati</taxon>
        <taxon>Acidobacteriota</taxon>
        <taxon>Blastocatellia</taxon>
        <taxon>Blastocatellales</taxon>
        <taxon>Pyrinomonadaceae</taxon>
        <taxon>environmental samples</taxon>
    </lineage>
</organism>
<dbReference type="SMART" id="SM00116">
    <property type="entry name" value="CBS"/>
    <property type="match status" value="2"/>
</dbReference>
<dbReference type="CDD" id="cd04622">
    <property type="entry name" value="CBS_pair_HRP1_like"/>
    <property type="match status" value="1"/>
</dbReference>
<dbReference type="Gene3D" id="3.10.580.10">
    <property type="entry name" value="CBS-domain"/>
    <property type="match status" value="1"/>
</dbReference>
<accession>A0A6J4PNS9</accession>
<feature type="domain" description="CBS" evidence="3">
    <location>
        <begin position="88"/>
        <end position="144"/>
    </location>
</feature>
<reference evidence="4" key="1">
    <citation type="submission" date="2020-02" db="EMBL/GenBank/DDBJ databases">
        <authorList>
            <person name="Meier V. D."/>
        </authorList>
    </citation>
    <scope>NUCLEOTIDE SEQUENCE</scope>
    <source>
        <strain evidence="4">AVDCRST_MAG74</strain>
    </source>
</reference>
<evidence type="ECO:0000256" key="2">
    <source>
        <dbReference type="PROSITE-ProRule" id="PRU00703"/>
    </source>
</evidence>
<keyword evidence="1 2" id="KW-0129">CBS domain</keyword>
<evidence type="ECO:0000313" key="4">
    <source>
        <dbReference type="EMBL" id="CAA9417878.1"/>
    </source>
</evidence>